<organism evidence="1 2">
    <name type="scientific">Megasphaera elsdenii</name>
    <dbReference type="NCBI Taxonomy" id="907"/>
    <lineage>
        <taxon>Bacteria</taxon>
        <taxon>Bacillati</taxon>
        <taxon>Bacillota</taxon>
        <taxon>Negativicutes</taxon>
        <taxon>Veillonellales</taxon>
        <taxon>Veillonellaceae</taxon>
        <taxon>Megasphaera</taxon>
    </lineage>
</organism>
<evidence type="ECO:0000313" key="1">
    <source>
        <dbReference type="EMBL" id="AVO26899.1"/>
    </source>
</evidence>
<proteinExistence type="predicted"/>
<dbReference type="OrthoDB" id="2339732at2"/>
<reference evidence="1 2" key="1">
    <citation type="journal article" date="2018" name="Genome Announc.">
        <title>Complete genomes of two Megasphaera elsdenii strains, NCIMB 702410 and ATCC 25940.</title>
        <authorList>
            <person name="Hatmaker E.A."/>
            <person name="O'Dell K."/>
            <person name="Riley L.A."/>
            <person name="Klingeman D.M."/>
            <person name="Guss A.M."/>
        </authorList>
    </citation>
    <scope>NUCLEOTIDE SEQUENCE [LARGE SCALE GENOMIC DNA]</scope>
    <source>
        <strain evidence="1 2">NCIMB702410</strain>
    </source>
</reference>
<dbReference type="RefSeq" id="WP_027895161.1">
    <property type="nucleotide sequence ID" value="NZ_CP027569.1"/>
</dbReference>
<name>A0A2S0M635_MEGEL</name>
<dbReference type="EMBL" id="CP027569">
    <property type="protein sequence ID" value="AVO26899.1"/>
    <property type="molecule type" value="Genomic_DNA"/>
</dbReference>
<evidence type="ECO:0000313" key="2">
    <source>
        <dbReference type="Proteomes" id="UP000238358"/>
    </source>
</evidence>
<protein>
    <submittedName>
        <fullName evidence="1">Uncharacterized protein</fullName>
    </submittedName>
</protein>
<sequence length="295" mass="33253">MDIRYKMYPYPVLAYFLDDYKDKHAFDVKITNVKDGFNTRLVFEAALTNKELLGLVRSGKASFVYHMECSQTGFRKVIRTDKLSSSYVLSNREVKNLVQICPFIVADENLQSYFSKDFDDDYKGMSFDVEEGCVLAVGQQVNADVSVRIDDLANTPSIFSIIQNTDETIKEMKVDGSGEKIVVQLPYNDYYSYKSLSQNPRFETVLNALTIVPALVLVIEEIKRWDSEEMNRRGQDCGWFRSIRNVLLKEFDCDVEGGGLSGRDSMELAQKLIGSPLPGAFAELSGVEGIEGGKV</sequence>
<dbReference type="Proteomes" id="UP000238358">
    <property type="component" value="Chromosome"/>
</dbReference>
<dbReference type="AlphaFoldDB" id="A0A2S0M635"/>
<gene>
    <name evidence="1" type="ORF">C6Y28_04325</name>
</gene>
<accession>A0A2S0M635</accession>